<dbReference type="Proteomes" id="UP000471465">
    <property type="component" value="Unassembled WGS sequence"/>
</dbReference>
<dbReference type="EMBL" id="VZIZ01000013">
    <property type="protein sequence ID" value="KAF0569189.1"/>
    <property type="molecule type" value="Genomic_DNA"/>
</dbReference>
<dbReference type="AlphaFoldDB" id="A0A6N7BZ04"/>
<feature type="transmembrane region" description="Helical" evidence="1">
    <location>
        <begin position="12"/>
        <end position="32"/>
    </location>
</feature>
<evidence type="ECO:0000313" key="3">
    <source>
        <dbReference type="Proteomes" id="UP000471465"/>
    </source>
</evidence>
<dbReference type="RefSeq" id="WP_101206161.1">
    <property type="nucleotide sequence ID" value="NZ_CAJHAL010000006.1"/>
</dbReference>
<organism evidence="2 3">
    <name type="scientific">Psychrobacter nivimaris</name>
    <dbReference type="NCBI Taxonomy" id="281738"/>
    <lineage>
        <taxon>Bacteria</taxon>
        <taxon>Pseudomonadati</taxon>
        <taxon>Pseudomonadota</taxon>
        <taxon>Gammaproteobacteria</taxon>
        <taxon>Moraxellales</taxon>
        <taxon>Moraxellaceae</taxon>
        <taxon>Psychrobacter</taxon>
    </lineage>
</organism>
<comment type="caution">
    <text evidence="2">The sequence shown here is derived from an EMBL/GenBank/DDBJ whole genome shotgun (WGS) entry which is preliminary data.</text>
</comment>
<proteinExistence type="predicted"/>
<accession>A0A6N7BZ04</accession>
<keyword evidence="1" id="KW-1133">Transmembrane helix</keyword>
<evidence type="ECO:0000313" key="2">
    <source>
        <dbReference type="EMBL" id="KAF0569189.1"/>
    </source>
</evidence>
<keyword evidence="1" id="KW-0812">Transmembrane</keyword>
<sequence length="38" mass="4349">MKKFSKKQSQWAWFVGLYLAGFLVVFTIAQLIKLAMGV</sequence>
<evidence type="ECO:0008006" key="4">
    <source>
        <dbReference type="Google" id="ProtNLM"/>
    </source>
</evidence>
<keyword evidence="1" id="KW-0472">Membrane</keyword>
<reference evidence="2 3" key="1">
    <citation type="submission" date="2019-09" db="EMBL/GenBank/DDBJ databases">
        <title>Draft genome sequence of Psychrobacter nivimaris LAMA 639, in search for biotechnological relevant genes.</title>
        <authorList>
            <person name="Lima A.O.S."/>
            <person name="Staloch B.E.K."/>
            <person name="Freitas R.C."/>
            <person name="Niero H."/>
            <person name="Silva M.A.C."/>
        </authorList>
    </citation>
    <scope>NUCLEOTIDE SEQUENCE [LARGE SCALE GENOMIC DNA]</scope>
    <source>
        <strain evidence="2 3">LAMA 639</strain>
    </source>
</reference>
<protein>
    <recommendedName>
        <fullName evidence="4">DUF2474 domain-containing protein</fullName>
    </recommendedName>
</protein>
<name>A0A6N7BZ04_9GAMM</name>
<evidence type="ECO:0000256" key="1">
    <source>
        <dbReference type="SAM" id="Phobius"/>
    </source>
</evidence>
<keyword evidence="3" id="KW-1185">Reference proteome</keyword>
<gene>
    <name evidence="2" type="ORF">FQV37_383</name>
</gene>